<dbReference type="CDD" id="cd22811">
    <property type="entry name" value="agbl-like"/>
    <property type="match status" value="1"/>
</dbReference>
<reference evidence="3 4" key="1">
    <citation type="journal article" date="2015" name="Biotechnol. Biofuels">
        <title>Enhanced degradation of softwood versus hardwood by the white-rot fungus Pycnoporus coccineus.</title>
        <authorList>
            <person name="Couturier M."/>
            <person name="Navarro D."/>
            <person name="Chevret D."/>
            <person name="Henrissat B."/>
            <person name="Piumi F."/>
            <person name="Ruiz-Duenas F.J."/>
            <person name="Martinez A.T."/>
            <person name="Grigoriev I.V."/>
            <person name="Riley R."/>
            <person name="Lipzen A."/>
            <person name="Berrin J.G."/>
            <person name="Master E.R."/>
            <person name="Rosso M.N."/>
        </authorList>
    </citation>
    <scope>NUCLEOTIDE SEQUENCE [LARGE SCALE GENOMIC DNA]</scope>
    <source>
        <strain evidence="3 4">BRFM310</strain>
    </source>
</reference>
<keyword evidence="4" id="KW-1185">Reference proteome</keyword>
<organism evidence="3 4">
    <name type="scientific">Trametes coccinea (strain BRFM310)</name>
    <name type="common">Pycnoporus coccineus</name>
    <dbReference type="NCBI Taxonomy" id="1353009"/>
    <lineage>
        <taxon>Eukaryota</taxon>
        <taxon>Fungi</taxon>
        <taxon>Dikarya</taxon>
        <taxon>Basidiomycota</taxon>
        <taxon>Agaricomycotina</taxon>
        <taxon>Agaricomycetes</taxon>
        <taxon>Polyporales</taxon>
        <taxon>Polyporaceae</taxon>
        <taxon>Trametes</taxon>
    </lineage>
</organism>
<evidence type="ECO:0000313" key="4">
    <source>
        <dbReference type="Proteomes" id="UP000193067"/>
    </source>
</evidence>
<dbReference type="EMBL" id="KZ084125">
    <property type="protein sequence ID" value="OSC99727.1"/>
    <property type="molecule type" value="Genomic_DNA"/>
</dbReference>
<keyword evidence="2" id="KW-0472">Membrane</keyword>
<feature type="region of interest" description="Disordered" evidence="1">
    <location>
        <begin position="1"/>
        <end position="38"/>
    </location>
</feature>
<evidence type="ECO:0000313" key="3">
    <source>
        <dbReference type="EMBL" id="OSC99727.1"/>
    </source>
</evidence>
<dbReference type="OrthoDB" id="2730350at2759"/>
<gene>
    <name evidence="3" type="ORF">PYCCODRAFT_805226</name>
</gene>
<dbReference type="Pfam" id="PF21691">
    <property type="entry name" value="LDL"/>
    <property type="match status" value="1"/>
</dbReference>
<dbReference type="Proteomes" id="UP000193067">
    <property type="component" value="Unassembled WGS sequence"/>
</dbReference>
<sequence length="234" mass="25711">MQARACSAQAASSHQRGDDGRPAVPPSAEELRRDMGSGTLRRPRTRLIVCSTVERRESQRCSLHAFAYKRARSSSHHFINNTVSRTPQNVFIHHQPISLPILPVSCSGHPTTIMRYSLASFIVASAALIAVLPSTLAADCYSQGGCQQCESRASMESAKQTFCGSNDWNIPGGFGFDWFKGRVLLQGTFATSQECFDGFENILEQCYGNKNGGTYDYSFNGHTAHLDVDFCNCN</sequence>
<keyword evidence="2" id="KW-1133">Transmembrane helix</keyword>
<evidence type="ECO:0000256" key="2">
    <source>
        <dbReference type="SAM" id="Phobius"/>
    </source>
</evidence>
<proteinExistence type="predicted"/>
<name>A0A1Y2IF64_TRAC3</name>
<feature type="transmembrane region" description="Helical" evidence="2">
    <location>
        <begin position="118"/>
        <end position="138"/>
    </location>
</feature>
<protein>
    <submittedName>
        <fullName evidence="3">Uncharacterized protein</fullName>
    </submittedName>
</protein>
<dbReference type="AlphaFoldDB" id="A0A1Y2IF64"/>
<keyword evidence="2" id="KW-0812">Transmembrane</keyword>
<feature type="compositionally biased region" description="Low complexity" evidence="1">
    <location>
        <begin position="1"/>
        <end position="14"/>
    </location>
</feature>
<accession>A0A1Y2IF64</accession>
<dbReference type="InterPro" id="IPR048508">
    <property type="entry name" value="LDL"/>
</dbReference>
<evidence type="ECO:0000256" key="1">
    <source>
        <dbReference type="SAM" id="MobiDB-lite"/>
    </source>
</evidence>